<keyword evidence="14" id="KW-1185">Reference proteome</keyword>
<dbReference type="InterPro" id="IPR005495">
    <property type="entry name" value="LptG/LptF_permease"/>
</dbReference>
<comment type="similarity">
    <text evidence="3">Belongs to the LptF/LptG family.</text>
</comment>
<evidence type="ECO:0000256" key="1">
    <source>
        <dbReference type="ARBA" id="ARBA00002265"/>
    </source>
</evidence>
<keyword evidence="10 12" id="KW-0472">Membrane</keyword>
<feature type="transmembrane region" description="Helical" evidence="12">
    <location>
        <begin position="16"/>
        <end position="35"/>
    </location>
</feature>
<dbReference type="GO" id="GO:0055085">
    <property type="term" value="P:transmembrane transport"/>
    <property type="evidence" value="ECO:0007669"/>
    <property type="project" value="InterPro"/>
</dbReference>
<feature type="transmembrane region" description="Helical" evidence="12">
    <location>
        <begin position="97"/>
        <end position="120"/>
    </location>
</feature>
<evidence type="ECO:0000256" key="8">
    <source>
        <dbReference type="ARBA" id="ARBA00022692"/>
    </source>
</evidence>
<name>Q8D296_WIGBR</name>
<dbReference type="AlphaFoldDB" id="Q8D296"/>
<keyword evidence="5" id="KW-0813">Transport</keyword>
<dbReference type="EMBL" id="BA000021">
    <property type="protein sequence ID" value="BAC24604.1"/>
    <property type="molecule type" value="Genomic_DNA"/>
</dbReference>
<evidence type="ECO:0000256" key="5">
    <source>
        <dbReference type="ARBA" id="ARBA00022448"/>
    </source>
</evidence>
<evidence type="ECO:0000313" key="13">
    <source>
        <dbReference type="EMBL" id="BAC24604.1"/>
    </source>
</evidence>
<evidence type="ECO:0000256" key="12">
    <source>
        <dbReference type="SAM" id="Phobius"/>
    </source>
</evidence>
<evidence type="ECO:0000256" key="3">
    <source>
        <dbReference type="ARBA" id="ARBA00007725"/>
    </source>
</evidence>
<dbReference type="Proteomes" id="UP000000562">
    <property type="component" value="Chromosome"/>
</dbReference>
<evidence type="ECO:0000313" key="14">
    <source>
        <dbReference type="Proteomes" id="UP000000562"/>
    </source>
</evidence>
<comment type="function">
    <text evidence="1">Part of the ABC transporter complex LptBFG involved in the translocation of lipopolysaccharide (LPS) from the inner membrane to the outer membrane.</text>
</comment>
<comment type="subcellular location">
    <subcellularLocation>
        <location evidence="2">Cell inner membrane</location>
        <topology evidence="2">Multi-pass membrane protein</topology>
    </subcellularLocation>
</comment>
<evidence type="ECO:0000256" key="9">
    <source>
        <dbReference type="ARBA" id="ARBA00022989"/>
    </source>
</evidence>
<dbReference type="Pfam" id="PF03739">
    <property type="entry name" value="LptF_LptG"/>
    <property type="match status" value="1"/>
</dbReference>
<protein>
    <recommendedName>
        <fullName evidence="4">Lipopolysaccharide export system permease protein LptF</fullName>
    </recommendedName>
</protein>
<gene>
    <name evidence="13" type="primary">yjgP</name>
</gene>
<evidence type="ECO:0000256" key="6">
    <source>
        <dbReference type="ARBA" id="ARBA00022475"/>
    </source>
</evidence>
<feature type="transmembrane region" description="Helical" evidence="12">
    <location>
        <begin position="300"/>
        <end position="319"/>
    </location>
</feature>
<comment type="subunit">
    <text evidence="11">Component of the lipopolysaccharide transport and assembly complex. The LptBFG transporter is composed of two ATP-binding proteins (LptB) and two transmembrane proteins (LptF and LptG).</text>
</comment>
<evidence type="ECO:0000256" key="7">
    <source>
        <dbReference type="ARBA" id="ARBA00022519"/>
    </source>
</evidence>
<dbReference type="HOGENOM" id="CLU_028799_0_2_6"/>
<sequence>MIILKYLIKKILKSQFHILCILFLIFFCQKLVRILSSMSEELIPKKIIFFLLILYIPEIIKLILPLSLFISIALVMQKLHNSNEIISIKTCGIGNECFIKVILFLNLLVMSFSFVNVMWISPLALNYKHKIISYNLSNIDKLKLNEKQFKFIKDKNIILFVDNIKDKNLKNIFIVKFILKNKEYIPVVFVSKHGSLYKDLLKNKNVINLNYGEYYEIDFKSNYFFIASFERYQIELFNTFSRLKEPSSEYVYFKNLFNSCIEEYKLEYNWRITIVFSVLIMSIISFALNIKKLGSGQFFNLFLGIFFYLIFFISQTFIYSNHSLFKLHSIFFMWIINFIYIFFSIALYYNNIKKIFS</sequence>
<feature type="transmembrane region" description="Helical" evidence="12">
    <location>
        <begin position="268"/>
        <end position="288"/>
    </location>
</feature>
<proteinExistence type="inferred from homology"/>
<feature type="transmembrane region" description="Helical" evidence="12">
    <location>
        <begin position="331"/>
        <end position="349"/>
    </location>
</feature>
<evidence type="ECO:0000256" key="4">
    <source>
        <dbReference type="ARBA" id="ARBA00014213"/>
    </source>
</evidence>
<dbReference type="KEGG" id="wbr:yjgP"/>
<dbReference type="STRING" id="36870.gene:10368961"/>
<evidence type="ECO:0000256" key="10">
    <source>
        <dbReference type="ARBA" id="ARBA00023136"/>
    </source>
</evidence>
<accession>Q8D296</accession>
<reference evidence="13 14" key="1">
    <citation type="journal article" date="2002" name="Nat. Genet.">
        <title>Genome sequence of the endocellular obligate symbiont of tsetse flies, Wigglesworthia glossinidia.</title>
        <authorList>
            <person name="Akman L."/>
            <person name="Yamashita A."/>
            <person name="Watanabe H."/>
            <person name="Oshima K."/>
            <person name="Shiba T."/>
            <person name="Hattori M."/>
            <person name="Aksoy S."/>
        </authorList>
    </citation>
    <scope>NUCLEOTIDE SEQUENCE [LARGE SCALE GENOMIC DNA]</scope>
</reference>
<dbReference type="PANTHER" id="PTHR33529:SF7">
    <property type="entry name" value="LIPOPOLYSACCHARIDE EXPORT SYSTEM PERMEASE PROTEIN LPTF"/>
    <property type="match status" value="1"/>
</dbReference>
<dbReference type="InterPro" id="IPR030922">
    <property type="entry name" value="LptF"/>
</dbReference>
<keyword evidence="6" id="KW-1003">Cell membrane</keyword>
<keyword evidence="8 12" id="KW-0812">Transmembrane</keyword>
<evidence type="ECO:0000256" key="2">
    <source>
        <dbReference type="ARBA" id="ARBA00004429"/>
    </source>
</evidence>
<dbReference type="NCBIfam" id="TIGR04407">
    <property type="entry name" value="LptF_YjgP"/>
    <property type="match status" value="1"/>
</dbReference>
<evidence type="ECO:0000256" key="11">
    <source>
        <dbReference type="ARBA" id="ARBA00026081"/>
    </source>
</evidence>
<feature type="transmembrane region" description="Helical" evidence="12">
    <location>
        <begin position="47"/>
        <end position="76"/>
    </location>
</feature>
<dbReference type="PANTHER" id="PTHR33529">
    <property type="entry name" value="SLR0882 PROTEIN-RELATED"/>
    <property type="match status" value="1"/>
</dbReference>
<keyword evidence="7" id="KW-0997">Cell inner membrane</keyword>
<dbReference type="GO" id="GO:0043190">
    <property type="term" value="C:ATP-binding cassette (ABC) transporter complex"/>
    <property type="evidence" value="ECO:0007669"/>
    <property type="project" value="InterPro"/>
</dbReference>
<organism evidence="13 14">
    <name type="scientific">Wigglesworthia glossinidia brevipalpis</name>
    <dbReference type="NCBI Taxonomy" id="36870"/>
    <lineage>
        <taxon>Bacteria</taxon>
        <taxon>Pseudomonadati</taxon>
        <taxon>Pseudomonadota</taxon>
        <taxon>Gammaproteobacteria</taxon>
        <taxon>Enterobacterales</taxon>
        <taxon>Erwiniaceae</taxon>
        <taxon>Wigglesworthia</taxon>
    </lineage>
</organism>
<dbReference type="eggNOG" id="COG0795">
    <property type="taxonomic scope" value="Bacteria"/>
</dbReference>
<keyword evidence="9 12" id="KW-1133">Transmembrane helix</keyword>
<dbReference type="GO" id="GO:0015920">
    <property type="term" value="P:lipopolysaccharide transport"/>
    <property type="evidence" value="ECO:0007669"/>
    <property type="project" value="TreeGrafter"/>
</dbReference>